<reference evidence="1 2" key="1">
    <citation type="submission" date="2019-01" db="EMBL/GenBank/DDBJ databases">
        <title>Spirosoma flava sp. nov., a propanil-degrading bacterium isolated from herbicide-contaminated soil.</title>
        <authorList>
            <person name="Zhang L."/>
            <person name="Jiang J.-D."/>
        </authorList>
    </citation>
    <scope>NUCLEOTIDE SEQUENCE [LARGE SCALE GENOMIC DNA]</scope>
    <source>
        <strain evidence="1 2">TY50</strain>
    </source>
</reference>
<dbReference type="EMBL" id="SBLB01000002">
    <property type="protein sequence ID" value="RYC70079.1"/>
    <property type="molecule type" value="Genomic_DNA"/>
</dbReference>
<name>A0A4Q2UTE3_9BACT</name>
<evidence type="ECO:0000313" key="2">
    <source>
        <dbReference type="Proteomes" id="UP000290407"/>
    </source>
</evidence>
<dbReference type="RefSeq" id="WP_129601307.1">
    <property type="nucleotide sequence ID" value="NZ_SBLB01000002.1"/>
</dbReference>
<comment type="caution">
    <text evidence="1">The sequence shown here is derived from an EMBL/GenBank/DDBJ whole genome shotgun (WGS) entry which is preliminary data.</text>
</comment>
<keyword evidence="2" id="KW-1185">Reference proteome</keyword>
<accession>A0A4Q2UTE3</accession>
<gene>
    <name evidence="1" type="ORF">EQG79_09415</name>
</gene>
<proteinExistence type="predicted"/>
<sequence length="179" mass="19556">MQRFILSFASLAVIVFVYAFATIAVSLVAVSCQQTEVATVFTGYGNSDFESFNDEQDGGFQLVGNLCYEQPQDITLSVWYFDPDTDPATALRTVTLPGLDEDGEPTEADVPDDSFAIQVAFTNQEGRKGSHFSPSGFFTGYLDSGKLAVVEVLDVKTGRMMYKTINTANGLKLETCFSF</sequence>
<evidence type="ECO:0000313" key="1">
    <source>
        <dbReference type="EMBL" id="RYC70079.1"/>
    </source>
</evidence>
<organism evidence="1 2">
    <name type="scientific">Spirosoma sordidisoli</name>
    <dbReference type="NCBI Taxonomy" id="2502893"/>
    <lineage>
        <taxon>Bacteria</taxon>
        <taxon>Pseudomonadati</taxon>
        <taxon>Bacteroidota</taxon>
        <taxon>Cytophagia</taxon>
        <taxon>Cytophagales</taxon>
        <taxon>Cytophagaceae</taxon>
        <taxon>Spirosoma</taxon>
    </lineage>
</organism>
<dbReference type="PROSITE" id="PS51257">
    <property type="entry name" value="PROKAR_LIPOPROTEIN"/>
    <property type="match status" value="1"/>
</dbReference>
<dbReference type="AlphaFoldDB" id="A0A4Q2UTE3"/>
<protein>
    <submittedName>
        <fullName evidence="1">Uncharacterized protein</fullName>
    </submittedName>
</protein>
<dbReference type="Proteomes" id="UP000290407">
    <property type="component" value="Unassembled WGS sequence"/>
</dbReference>